<reference evidence="1" key="2">
    <citation type="submission" date="2023-10" db="EMBL/GenBank/DDBJ databases">
        <title>Pathogen: clinical or host-associated sample.</title>
        <authorList>
            <person name="Hergert J."/>
            <person name="Casey R."/>
            <person name="Wagner J."/>
            <person name="Young E.L."/>
            <person name="Oakeson K.F."/>
        </authorList>
    </citation>
    <scope>NUCLEOTIDE SEQUENCE</scope>
    <source>
        <strain evidence="1">2021CK-01020</strain>
    </source>
</reference>
<dbReference type="InterPro" id="IPR010069">
    <property type="entry name" value="CdiA_FHA1_rpt"/>
</dbReference>
<evidence type="ECO:0000313" key="2">
    <source>
        <dbReference type="Proteomes" id="UP001297540"/>
    </source>
</evidence>
<dbReference type="AlphaFoldDB" id="A0AAQ3LMR2"/>
<evidence type="ECO:0000313" key="1">
    <source>
        <dbReference type="EMBL" id="WOS78188.1"/>
    </source>
</evidence>
<dbReference type="EMBL" id="CP136986">
    <property type="protein sequence ID" value="WOS78188.1"/>
    <property type="molecule type" value="Genomic_DNA"/>
</dbReference>
<protein>
    <submittedName>
        <fullName evidence="1">Hemagglutinin repeat-containing protein</fullName>
    </submittedName>
</protein>
<dbReference type="Proteomes" id="UP001297540">
    <property type="component" value="Chromosome"/>
</dbReference>
<name>A0AAQ3LMR2_PSEAI</name>
<dbReference type="NCBIfam" id="TIGR01731">
    <property type="entry name" value="fil_hemag_20aa"/>
    <property type="match status" value="3"/>
</dbReference>
<organism evidence="1 2">
    <name type="scientific">Pseudomonas aeruginosa</name>
    <dbReference type="NCBI Taxonomy" id="287"/>
    <lineage>
        <taxon>Bacteria</taxon>
        <taxon>Pseudomonadati</taxon>
        <taxon>Pseudomonadota</taxon>
        <taxon>Gammaproteobacteria</taxon>
        <taxon>Pseudomonadales</taxon>
        <taxon>Pseudomonadaceae</taxon>
        <taxon>Pseudomonas</taxon>
    </lineage>
</organism>
<dbReference type="GO" id="GO:0003824">
    <property type="term" value="F:catalytic activity"/>
    <property type="evidence" value="ECO:0007669"/>
    <property type="project" value="UniProtKB-ARBA"/>
</dbReference>
<dbReference type="InterPro" id="IPR025157">
    <property type="entry name" value="Hemagglutinin_rpt"/>
</dbReference>
<sequence>MPVSDSPHKDQLHLQLGVGLSAEQMAALTHDIVWLEEVEVNGEKVLAPVVYLAQAEGRLAPNGALIQGRDVKLVSGGDLHNVGTLRARNDLSATADNLDNSGLIEAGKRLDLLAGDSIRNRQGGVIAGRDVSLTALTGDVINERSVTRYDSALDGRTWERSFADSAARVEAANSLNVQAGRDIANLGGVLQSRGDLSLDAGRDVTVAAVEDRQGQTRWNVSFPVKQAFQK</sequence>
<dbReference type="Pfam" id="PF05594">
    <property type="entry name" value="Fil_haemagg"/>
    <property type="match status" value="1"/>
</dbReference>
<gene>
    <name evidence="1" type="ORF">L4V69_03375</name>
</gene>
<accession>A0AAQ3LMR2</accession>
<proteinExistence type="predicted"/>
<dbReference type="Pfam" id="PF13332">
    <property type="entry name" value="Fil_haemagg_2"/>
    <property type="match status" value="1"/>
</dbReference>
<reference evidence="1" key="1">
    <citation type="submission" date="2023-06" db="EMBL/GenBank/DDBJ databases">
        <authorList>
            <consortium name="Clinical and Environmental Microbiology Branch: Whole genome sequencing antimicrobial resistance pathogens in the healthcare setting"/>
        </authorList>
    </citation>
    <scope>NUCLEOTIDE SEQUENCE</scope>
    <source>
        <strain evidence="1">2021CK-01020</strain>
    </source>
</reference>
<dbReference type="InterPro" id="IPR008619">
    <property type="entry name" value="Filamentous_hemagglutn_rpt"/>
</dbReference>